<keyword evidence="2" id="KW-1185">Reference proteome</keyword>
<proteinExistence type="predicted"/>
<accession>A0AA36FEH5</accession>
<evidence type="ECO:0000313" key="1">
    <source>
        <dbReference type="EMBL" id="CAI9731678.1"/>
    </source>
</evidence>
<name>A0AA36FEH5_OCTVU</name>
<dbReference type="AlphaFoldDB" id="A0AA36FEH5"/>
<gene>
    <name evidence="1" type="ORF">OCTVUL_1B002958</name>
</gene>
<sequence length="168" mass="18773">MDEALLQWRELDFSVLETAENRWKQRGWRKICAQFLKQLRTDGSREDGENLCSGATFNSLFDQAIQFLRCHLLSASLKFLGDWIDALSVANISGLLNLDKLCNSFALRVEADICGGLRCCCSTGLHGLSCCLNAGCFAHHTELNLIIKQPLAWVNIPSVLGANEIIWK</sequence>
<organism evidence="1 2">
    <name type="scientific">Octopus vulgaris</name>
    <name type="common">Common octopus</name>
    <dbReference type="NCBI Taxonomy" id="6645"/>
    <lineage>
        <taxon>Eukaryota</taxon>
        <taxon>Metazoa</taxon>
        <taxon>Spiralia</taxon>
        <taxon>Lophotrochozoa</taxon>
        <taxon>Mollusca</taxon>
        <taxon>Cephalopoda</taxon>
        <taxon>Coleoidea</taxon>
        <taxon>Octopodiformes</taxon>
        <taxon>Octopoda</taxon>
        <taxon>Incirrata</taxon>
        <taxon>Octopodidae</taxon>
        <taxon>Octopus</taxon>
    </lineage>
</organism>
<evidence type="ECO:0000313" key="2">
    <source>
        <dbReference type="Proteomes" id="UP001162480"/>
    </source>
</evidence>
<dbReference type="Proteomes" id="UP001162480">
    <property type="component" value="Chromosome 13"/>
</dbReference>
<protein>
    <submittedName>
        <fullName evidence="1">Uncharacterized protein</fullName>
    </submittedName>
</protein>
<reference evidence="1" key="1">
    <citation type="submission" date="2023-08" db="EMBL/GenBank/DDBJ databases">
        <authorList>
            <person name="Alioto T."/>
            <person name="Alioto T."/>
            <person name="Gomez Garrido J."/>
        </authorList>
    </citation>
    <scope>NUCLEOTIDE SEQUENCE</scope>
</reference>
<dbReference type="EMBL" id="OX597826">
    <property type="protein sequence ID" value="CAI9731678.1"/>
    <property type="molecule type" value="Genomic_DNA"/>
</dbReference>